<dbReference type="InterPro" id="IPR002716">
    <property type="entry name" value="PIN_dom"/>
</dbReference>
<dbReference type="EMBL" id="DUGC01000087">
    <property type="protein sequence ID" value="HIH10104.1"/>
    <property type="molecule type" value="Genomic_DNA"/>
</dbReference>
<evidence type="ECO:0000313" key="2">
    <source>
        <dbReference type="EMBL" id="HIH10104.1"/>
    </source>
</evidence>
<evidence type="ECO:0000259" key="1">
    <source>
        <dbReference type="Pfam" id="PF01850"/>
    </source>
</evidence>
<dbReference type="Gene3D" id="3.40.50.1010">
    <property type="entry name" value="5'-nuclease"/>
    <property type="match status" value="1"/>
</dbReference>
<dbReference type="AlphaFoldDB" id="A0A7J4IZ07"/>
<protein>
    <submittedName>
        <fullName evidence="2">Type II toxin-antitoxin system VapC family toxin</fullName>
    </submittedName>
</protein>
<gene>
    <name evidence="2" type="ORF">HA254_05560</name>
</gene>
<accession>A0A7J4IZ07</accession>
<organism evidence="2 3">
    <name type="scientific">Candidatus Iainarchaeum sp</name>
    <dbReference type="NCBI Taxonomy" id="3101447"/>
    <lineage>
        <taxon>Archaea</taxon>
        <taxon>Candidatus Iainarchaeota</taxon>
        <taxon>Candidatus Iainarchaeia</taxon>
        <taxon>Candidatus Iainarchaeales</taxon>
        <taxon>Candidatus Iainarchaeaceae</taxon>
        <taxon>Candidatus Iainarchaeum</taxon>
    </lineage>
</organism>
<dbReference type="Pfam" id="PF01850">
    <property type="entry name" value="PIN"/>
    <property type="match status" value="1"/>
</dbReference>
<comment type="caution">
    <text evidence="2">The sequence shown here is derived from an EMBL/GenBank/DDBJ whole genome shotgun (WGS) entry which is preliminary data.</text>
</comment>
<dbReference type="Proteomes" id="UP000565078">
    <property type="component" value="Unassembled WGS sequence"/>
</dbReference>
<reference evidence="3" key="1">
    <citation type="journal article" date="2020" name="bioRxiv">
        <title>A rank-normalized archaeal taxonomy based on genome phylogeny resolves widespread incomplete and uneven classifications.</title>
        <authorList>
            <person name="Rinke C."/>
            <person name="Chuvochina M."/>
            <person name="Mussig A.J."/>
            <person name="Chaumeil P.-A."/>
            <person name="Waite D.W."/>
            <person name="Whitman W.B."/>
            <person name="Parks D.H."/>
            <person name="Hugenholtz P."/>
        </authorList>
    </citation>
    <scope>NUCLEOTIDE SEQUENCE [LARGE SCALE GENOMIC DNA]</scope>
</reference>
<feature type="domain" description="PIN" evidence="1">
    <location>
        <begin position="11"/>
        <end position="123"/>
    </location>
</feature>
<sequence>MIGLRADSKLVLDSSAWIEYFEGSGLGLKVREILESESIIIAPNIVCAEVASVLARRGYDAGKAEEIMKSLSYSLSESAKDYFEAGRLHAEMRKKSKGTSLADAIVKTIAQKVGAKIVTGDFHLRGEGTIILGGADAKKK</sequence>
<name>A0A7J4IZ07_9ARCH</name>
<proteinExistence type="predicted"/>
<dbReference type="InterPro" id="IPR029060">
    <property type="entry name" value="PIN-like_dom_sf"/>
</dbReference>
<dbReference type="SUPFAM" id="SSF88723">
    <property type="entry name" value="PIN domain-like"/>
    <property type="match status" value="1"/>
</dbReference>
<evidence type="ECO:0000313" key="3">
    <source>
        <dbReference type="Proteomes" id="UP000565078"/>
    </source>
</evidence>